<protein>
    <recommendedName>
        <fullName evidence="1">Putative auto-transporter adhesin head GIN domain-containing protein</fullName>
    </recommendedName>
</protein>
<sequence>MPNNSTKTDKSTATREITFDEKNINALREGVSGSKVFISTHGDNSTKVVLTGQQADIDRVKAQVHLYKLGGRILELNLDDDPNPTSLEGRVLMEILIDETQPLQVVESVGSSDIVLENGAIGSQAIVEKIGNGSMYLNFTKDVDMKKLHAVLRGSGLIQLVAPNVKFHSSLQLDAVGSGSIRLHTKQMMALSLASKVTGSGDILVNATNLDTNQLSSMVTGSGAIRYHQAGVIGNHVIDLCGSGKVVSSSLLSEKVLASITGSGEILTQALKALDGTVFGSGTFKVCEPWPEHLHVSPRYEKITHSSKTFKPHPVPTRDLKFGFQKQINLFGDTISINVDI</sequence>
<dbReference type="AlphaFoldDB" id="A0A1V9ZPU5"/>
<reference evidence="2 3" key="1">
    <citation type="journal article" date="2014" name="Genome Biol. Evol.">
        <title>The secreted proteins of Achlya hypogyna and Thraustotheca clavata identify the ancestral oomycete secretome and reveal gene acquisitions by horizontal gene transfer.</title>
        <authorList>
            <person name="Misner I."/>
            <person name="Blouin N."/>
            <person name="Leonard G."/>
            <person name="Richards T.A."/>
            <person name="Lane C.E."/>
        </authorList>
    </citation>
    <scope>NUCLEOTIDE SEQUENCE [LARGE SCALE GENOMIC DNA]</scope>
    <source>
        <strain evidence="2 3">ATCC 34112</strain>
    </source>
</reference>
<evidence type="ECO:0000259" key="1">
    <source>
        <dbReference type="Pfam" id="PF10988"/>
    </source>
</evidence>
<dbReference type="EMBL" id="JNBS01001763">
    <property type="protein sequence ID" value="OQS00045.1"/>
    <property type="molecule type" value="Genomic_DNA"/>
</dbReference>
<evidence type="ECO:0000313" key="2">
    <source>
        <dbReference type="EMBL" id="OQS00045.1"/>
    </source>
</evidence>
<dbReference type="Proteomes" id="UP000243217">
    <property type="component" value="Unassembled WGS sequence"/>
</dbReference>
<dbReference type="Gene3D" id="2.160.20.120">
    <property type="match status" value="2"/>
</dbReference>
<dbReference type="Pfam" id="PF10988">
    <property type="entry name" value="DUF2807"/>
    <property type="match status" value="1"/>
</dbReference>
<evidence type="ECO:0000313" key="3">
    <source>
        <dbReference type="Proteomes" id="UP000243217"/>
    </source>
</evidence>
<accession>A0A1V9ZPU5</accession>
<keyword evidence="3" id="KW-1185">Reference proteome</keyword>
<name>A0A1V9ZPU5_9STRA</name>
<dbReference type="PANTHER" id="PTHR39200:SF1">
    <property type="entry name" value="AUTO-TRANSPORTER ADHESIN HEAD GIN DOMAIN-CONTAINING PROTEIN-RELATED"/>
    <property type="match status" value="1"/>
</dbReference>
<dbReference type="InterPro" id="IPR021255">
    <property type="entry name" value="DUF2807"/>
</dbReference>
<comment type="caution">
    <text evidence="2">The sequence shown here is derived from an EMBL/GenBank/DDBJ whole genome shotgun (WGS) entry which is preliminary data.</text>
</comment>
<dbReference type="PANTHER" id="PTHR39200">
    <property type="entry name" value="HYPOTHETICAL EXPORTED PROTEIN"/>
    <property type="match status" value="1"/>
</dbReference>
<feature type="domain" description="Putative auto-transporter adhesin head GIN" evidence="1">
    <location>
        <begin position="35"/>
        <end position="286"/>
    </location>
</feature>
<proteinExistence type="predicted"/>
<dbReference type="OrthoDB" id="67913at2759"/>
<organism evidence="2 3">
    <name type="scientific">Thraustotheca clavata</name>
    <dbReference type="NCBI Taxonomy" id="74557"/>
    <lineage>
        <taxon>Eukaryota</taxon>
        <taxon>Sar</taxon>
        <taxon>Stramenopiles</taxon>
        <taxon>Oomycota</taxon>
        <taxon>Saprolegniomycetes</taxon>
        <taxon>Saprolegniales</taxon>
        <taxon>Achlyaceae</taxon>
        <taxon>Thraustotheca</taxon>
    </lineage>
</organism>
<gene>
    <name evidence="2" type="ORF">THRCLA_06279</name>
</gene>